<sequence>MNPRVRLLIILAVVAIVLYFVIAQPDNAAALVRAVLAAIGQAVEQIIRFFRQLTA</sequence>
<comment type="caution">
    <text evidence="1">The sequence shown here is derived from an EMBL/GenBank/DDBJ whole genome shotgun (WGS) entry which is preliminary data.</text>
</comment>
<keyword evidence="1" id="KW-0132">Cell division</keyword>
<evidence type="ECO:0000313" key="1">
    <source>
        <dbReference type="EMBL" id="NYD37768.1"/>
    </source>
</evidence>
<proteinExistence type="predicted"/>
<keyword evidence="2" id="KW-1185">Reference proteome</keyword>
<reference evidence="1 2" key="1">
    <citation type="submission" date="2020-07" db="EMBL/GenBank/DDBJ databases">
        <title>Sequencing the genomes of 1000 actinobacteria strains.</title>
        <authorList>
            <person name="Klenk H.-P."/>
        </authorList>
    </citation>
    <scope>NUCLEOTIDE SEQUENCE [LARGE SCALE GENOMIC DNA]</scope>
    <source>
        <strain evidence="1 2">DSM 45772</strain>
    </source>
</reference>
<dbReference type="GO" id="GO:0051301">
    <property type="term" value="P:cell division"/>
    <property type="evidence" value="ECO:0007669"/>
    <property type="project" value="UniProtKB-KW"/>
</dbReference>
<gene>
    <name evidence="1" type="ORF">BJ983_003870</name>
</gene>
<dbReference type="EMBL" id="JACCBN010000001">
    <property type="protein sequence ID" value="NYD37768.1"/>
    <property type="molecule type" value="Genomic_DNA"/>
</dbReference>
<organism evidence="1 2">
    <name type="scientific">Actinomycetospora corticicola</name>
    <dbReference type="NCBI Taxonomy" id="663602"/>
    <lineage>
        <taxon>Bacteria</taxon>
        <taxon>Bacillati</taxon>
        <taxon>Actinomycetota</taxon>
        <taxon>Actinomycetes</taxon>
        <taxon>Pseudonocardiales</taxon>
        <taxon>Pseudonocardiaceae</taxon>
        <taxon>Actinomycetospora</taxon>
    </lineage>
</organism>
<protein>
    <submittedName>
        <fullName evidence="1">Cell division protein FtsW (Lipid II flippase)</fullName>
    </submittedName>
</protein>
<accession>A0A7Y9DY93</accession>
<dbReference type="RefSeq" id="WP_179795300.1">
    <property type="nucleotide sequence ID" value="NZ_BAABHP010000025.1"/>
</dbReference>
<dbReference type="AlphaFoldDB" id="A0A7Y9DY93"/>
<keyword evidence="1" id="KW-0131">Cell cycle</keyword>
<name>A0A7Y9DY93_9PSEU</name>
<dbReference type="Proteomes" id="UP000535890">
    <property type="component" value="Unassembled WGS sequence"/>
</dbReference>
<evidence type="ECO:0000313" key="2">
    <source>
        <dbReference type="Proteomes" id="UP000535890"/>
    </source>
</evidence>